<comment type="similarity">
    <text evidence="3">Belongs to the RxLR effector family.</text>
</comment>
<dbReference type="PROSITE" id="PS51257">
    <property type="entry name" value="PROKAR_LIPOPROTEIN"/>
    <property type="match status" value="1"/>
</dbReference>
<evidence type="ECO:0000256" key="3">
    <source>
        <dbReference type="ARBA" id="ARBA00010400"/>
    </source>
</evidence>
<evidence type="ECO:0000256" key="7">
    <source>
        <dbReference type="SAM" id="SignalP"/>
    </source>
</evidence>
<evidence type="ECO:0000313" key="9">
    <source>
        <dbReference type="EMBL" id="CAH0516272.1"/>
    </source>
</evidence>
<dbReference type="Pfam" id="PF22748">
    <property type="entry name" value="PexRD54_WY"/>
    <property type="match status" value="1"/>
</dbReference>
<reference evidence="9 10" key="1">
    <citation type="submission" date="2021-11" db="EMBL/GenBank/DDBJ databases">
        <authorList>
            <person name="Islam A."/>
            <person name="Islam S."/>
            <person name="Flora M.S."/>
            <person name="Rahman M."/>
            <person name="Ziaur R.M."/>
            <person name="Epstein J.H."/>
            <person name="Hassan M."/>
            <person name="Klassen M."/>
            <person name="Woodard K."/>
            <person name="Webb A."/>
            <person name="Webby R.J."/>
            <person name="El Zowalaty M.E."/>
        </authorList>
    </citation>
    <scope>NUCLEOTIDE SEQUENCE [LARGE SCALE GENOMIC DNA]</scope>
    <source>
        <strain evidence="9">Pbs1</strain>
    </source>
</reference>
<gene>
    <name evidence="9" type="ORF">PBS001_LOCUS2950</name>
</gene>
<comment type="subcellular location">
    <subcellularLocation>
        <location evidence="1">Host cell</location>
    </subcellularLocation>
    <subcellularLocation>
        <location evidence="2">Secreted</location>
    </subcellularLocation>
</comment>
<accession>A0ABN8CT10</accession>
<evidence type="ECO:0000256" key="4">
    <source>
        <dbReference type="ARBA" id="ARBA00022525"/>
    </source>
</evidence>
<dbReference type="EMBL" id="CAKLCB010000162">
    <property type="protein sequence ID" value="CAH0516272.1"/>
    <property type="molecule type" value="Genomic_DNA"/>
</dbReference>
<evidence type="ECO:0000256" key="5">
    <source>
        <dbReference type="ARBA" id="ARBA00022729"/>
    </source>
</evidence>
<evidence type="ECO:0000313" key="10">
    <source>
        <dbReference type="Proteomes" id="UP001158986"/>
    </source>
</evidence>
<evidence type="ECO:0000256" key="2">
    <source>
        <dbReference type="ARBA" id="ARBA00004613"/>
    </source>
</evidence>
<keyword evidence="5 7" id="KW-0732">Signal</keyword>
<evidence type="ECO:0000256" key="6">
    <source>
        <dbReference type="ARBA" id="ARBA00023026"/>
    </source>
</evidence>
<sequence length="607" mass="69997">MRLLFATTCVGIMACQLNACAEATYDISADPFVDGPTRFLRAHELVHETKEENTIFSATLDANTSASNVSDCQEVIHKIKEERNIIAEAEAIASASSNMRAPLDQWLKEMHSTDKIFEILDLHNVFNNYFDHQNLKAWKLYVSKYKENNPSCDTTLYDTLIYYFGPYGFNKIMENLSMDSKLEPTPAQQKWLDEVKTPAELFTKLFVSEDKAIDDVLTDHSFIDWINYVKLFKNNNPSSHATIYEIVSTHFKPKRQYRFIADAEGTPVAATSVYYEPFLIENKTPYDVFVLMGLNEYGWTKSNLLTSPDFYFWTNYMKLYNEKYPQAQTTVYQTVRQAYNNLQTNMLLHAAMKSWLKAHISPADVLKYLDLDKVDLATISELYIDFLFTYRKKFFEQEKTKFADVLSHFMDFDVKLVDITYSAVLYPLTTKTRRNVLYGIKNFWLDEDVSPTSLFTLLGLNTDKGNLFDKPCFYLWLNYVDSYNAKHRGRKRKIDDNLIPATSEINLNSVPATPDPNSFPITTPLSILNSLTFTTENLASLYSNANSAKFKTLPVSFKLQFGRALNRLNFEKYKNIIIEVLPASVFSKLQTQRLTESTDKTKKQTPP</sequence>
<feature type="signal peptide" evidence="7">
    <location>
        <begin position="1"/>
        <end position="23"/>
    </location>
</feature>
<evidence type="ECO:0000259" key="8">
    <source>
        <dbReference type="Pfam" id="PF22748"/>
    </source>
</evidence>
<keyword evidence="10" id="KW-1185">Reference proteome</keyword>
<dbReference type="InterPro" id="IPR054463">
    <property type="entry name" value="PexRD54_WY"/>
</dbReference>
<name>A0ABN8CT10_9STRA</name>
<keyword evidence="4" id="KW-0964">Secreted</keyword>
<protein>
    <recommendedName>
        <fullName evidence="8">RxLR effector PexRD54 WY domain-containing protein</fullName>
    </recommendedName>
</protein>
<comment type="caution">
    <text evidence="9">The sequence shown here is derived from an EMBL/GenBank/DDBJ whole genome shotgun (WGS) entry which is preliminary data.</text>
</comment>
<keyword evidence="6" id="KW-0843">Virulence</keyword>
<feature type="chain" id="PRO_5045476820" description="RxLR effector PexRD54 WY domain-containing protein" evidence="7">
    <location>
        <begin position="24"/>
        <end position="607"/>
    </location>
</feature>
<proteinExistence type="inferred from homology"/>
<dbReference type="Proteomes" id="UP001158986">
    <property type="component" value="Unassembled WGS sequence"/>
</dbReference>
<feature type="domain" description="RxLR effector PexRD54 WY" evidence="8">
    <location>
        <begin position="443"/>
        <end position="480"/>
    </location>
</feature>
<organism evidence="9 10">
    <name type="scientific">Peronospora belbahrii</name>
    <dbReference type="NCBI Taxonomy" id="622444"/>
    <lineage>
        <taxon>Eukaryota</taxon>
        <taxon>Sar</taxon>
        <taxon>Stramenopiles</taxon>
        <taxon>Oomycota</taxon>
        <taxon>Peronosporomycetes</taxon>
        <taxon>Peronosporales</taxon>
        <taxon>Peronosporaceae</taxon>
        <taxon>Peronospora</taxon>
    </lineage>
</organism>
<evidence type="ECO:0000256" key="1">
    <source>
        <dbReference type="ARBA" id="ARBA00004340"/>
    </source>
</evidence>